<protein>
    <submittedName>
        <fullName evidence="1">DNA polymerase III subunit chi</fullName>
    </submittedName>
</protein>
<dbReference type="EMBL" id="JAAOCA010000004">
    <property type="protein sequence ID" value="MBD1597882.1"/>
    <property type="molecule type" value="Genomic_DNA"/>
</dbReference>
<comment type="caution">
    <text evidence="1">The sequence shown here is derived from an EMBL/GenBank/DDBJ whole genome shotgun (WGS) entry which is preliminary data.</text>
</comment>
<dbReference type="Gene3D" id="3.40.50.10110">
    <property type="entry name" value="DNA polymerase III subunit chi"/>
    <property type="match status" value="1"/>
</dbReference>
<dbReference type="PANTHER" id="PTHR38767:SF1">
    <property type="entry name" value="DNA POLYMERASE III SUBUNIT CHI"/>
    <property type="match status" value="1"/>
</dbReference>
<dbReference type="RefSeq" id="WP_190417643.1">
    <property type="nucleotide sequence ID" value="NZ_JAAOCA010000004.1"/>
</dbReference>
<evidence type="ECO:0000313" key="2">
    <source>
        <dbReference type="Proteomes" id="UP000805841"/>
    </source>
</evidence>
<organism evidence="1 2">
    <name type="scientific">Pseudomonas typographi</name>
    <dbReference type="NCBI Taxonomy" id="2715964"/>
    <lineage>
        <taxon>Bacteria</taxon>
        <taxon>Pseudomonadati</taxon>
        <taxon>Pseudomonadota</taxon>
        <taxon>Gammaproteobacteria</taxon>
        <taxon>Pseudomonadales</taxon>
        <taxon>Pseudomonadaceae</taxon>
        <taxon>Pseudomonas</taxon>
    </lineage>
</organism>
<dbReference type="InterPro" id="IPR036768">
    <property type="entry name" value="PolIII_chi_sf"/>
</dbReference>
<keyword evidence="2" id="KW-1185">Reference proteome</keyword>
<dbReference type="PANTHER" id="PTHR38767">
    <property type="entry name" value="DNA POLYMERASE III SUBUNIT CHI"/>
    <property type="match status" value="1"/>
</dbReference>
<accession>A0ABR7YXH2</accession>
<dbReference type="SUPFAM" id="SSF102400">
    <property type="entry name" value="DNA polymerase III chi subunit"/>
    <property type="match status" value="1"/>
</dbReference>
<proteinExistence type="predicted"/>
<name>A0ABR7YXH2_9PSED</name>
<gene>
    <name evidence="1" type="ORF">HAQ05_04010</name>
</gene>
<dbReference type="Proteomes" id="UP000805841">
    <property type="component" value="Unassembled WGS sequence"/>
</dbReference>
<dbReference type="Pfam" id="PF04364">
    <property type="entry name" value="DNA_pol3_chi"/>
    <property type="match status" value="1"/>
</dbReference>
<dbReference type="InterPro" id="IPR007459">
    <property type="entry name" value="DNA_pol3_chi"/>
</dbReference>
<sequence length="142" mass="15880">MPQVDFYLLPSAHPHDALDFACKLADKAWRLGHRVYVLCASAEQCQALDARLWQFKAEAFVPHSLHSEDAQAAVALAVGTASGEHHDLLVNLTAGLADGHEGFARLAEIVPDEPALRQAARERFRFYRERGYALQNHRLPRI</sequence>
<reference evidence="1 2" key="1">
    <citation type="journal article" date="2020" name="Insects">
        <title>Bacteria Belonging to Pseudomonas typographi sp. nov. from the Bark Beetle Ips typographus Have Genomic Potential to Aid in the Host Ecology.</title>
        <authorList>
            <person name="Peral-Aranega E."/>
            <person name="Saati-Santamaria Z."/>
            <person name="Kolarik M."/>
            <person name="Rivas R."/>
            <person name="Garcia-Fraile P."/>
        </authorList>
    </citation>
    <scope>NUCLEOTIDE SEQUENCE [LARGE SCALE GENOMIC DNA]</scope>
    <source>
        <strain evidence="1 2">CA3A</strain>
    </source>
</reference>
<evidence type="ECO:0000313" key="1">
    <source>
        <dbReference type="EMBL" id="MBD1597882.1"/>
    </source>
</evidence>